<protein>
    <submittedName>
        <fullName evidence="2">Uncharacterized protein</fullName>
    </submittedName>
</protein>
<dbReference type="EMBL" id="KZ308452">
    <property type="protein sequence ID" value="KAG8229913.1"/>
    <property type="molecule type" value="Genomic_DNA"/>
</dbReference>
<gene>
    <name evidence="2" type="ORF">J437_LFUL008245</name>
</gene>
<comment type="caution">
    <text evidence="2">The sequence shown here is derived from an EMBL/GenBank/DDBJ whole genome shotgun (WGS) entry which is preliminary data.</text>
</comment>
<evidence type="ECO:0000313" key="2">
    <source>
        <dbReference type="EMBL" id="KAG8229913.1"/>
    </source>
</evidence>
<reference evidence="2" key="1">
    <citation type="submission" date="2013-04" db="EMBL/GenBank/DDBJ databases">
        <authorList>
            <person name="Qu J."/>
            <person name="Murali S.C."/>
            <person name="Bandaranaike D."/>
            <person name="Bellair M."/>
            <person name="Blankenburg K."/>
            <person name="Chao H."/>
            <person name="Dinh H."/>
            <person name="Doddapaneni H."/>
            <person name="Downs B."/>
            <person name="Dugan-Rocha S."/>
            <person name="Elkadiri S."/>
            <person name="Gnanaolivu R.D."/>
            <person name="Hernandez B."/>
            <person name="Javaid M."/>
            <person name="Jayaseelan J.C."/>
            <person name="Lee S."/>
            <person name="Li M."/>
            <person name="Ming W."/>
            <person name="Munidasa M."/>
            <person name="Muniz J."/>
            <person name="Nguyen L."/>
            <person name="Ongeri F."/>
            <person name="Osuji N."/>
            <person name="Pu L.-L."/>
            <person name="Puazo M."/>
            <person name="Qu C."/>
            <person name="Quiroz J."/>
            <person name="Raj R."/>
            <person name="Weissenberger G."/>
            <person name="Xin Y."/>
            <person name="Zou X."/>
            <person name="Han Y."/>
            <person name="Richards S."/>
            <person name="Worley K."/>
            <person name="Muzny D."/>
            <person name="Gibbs R."/>
        </authorList>
    </citation>
    <scope>NUCLEOTIDE SEQUENCE</scope>
    <source>
        <strain evidence="2">Sampled in the wild</strain>
    </source>
</reference>
<evidence type="ECO:0000313" key="3">
    <source>
        <dbReference type="Proteomes" id="UP000792457"/>
    </source>
</evidence>
<sequence length="144" mass="16091">MQSNDEKFSKHIEELSDSSWLLDLAFLADITEKLNILNLDLQGKDKDLAQMMGSGSNDGICESFQSQTDIMDVSDEIKIPATNIIVLKVAQEHPPSIEWTQKTQQMTLESESQEEEGHHPLGHQVEGIQSVWQHAPSAYSTSLP</sequence>
<evidence type="ECO:0000256" key="1">
    <source>
        <dbReference type="SAM" id="MobiDB-lite"/>
    </source>
</evidence>
<dbReference type="AlphaFoldDB" id="A0A8K0K8P1"/>
<accession>A0A8K0K8P1</accession>
<feature type="region of interest" description="Disordered" evidence="1">
    <location>
        <begin position="104"/>
        <end position="127"/>
    </location>
</feature>
<organism evidence="2 3">
    <name type="scientific">Ladona fulva</name>
    <name type="common">Scarce chaser dragonfly</name>
    <name type="synonym">Libellula fulva</name>
    <dbReference type="NCBI Taxonomy" id="123851"/>
    <lineage>
        <taxon>Eukaryota</taxon>
        <taxon>Metazoa</taxon>
        <taxon>Ecdysozoa</taxon>
        <taxon>Arthropoda</taxon>
        <taxon>Hexapoda</taxon>
        <taxon>Insecta</taxon>
        <taxon>Pterygota</taxon>
        <taxon>Palaeoptera</taxon>
        <taxon>Odonata</taxon>
        <taxon>Epiprocta</taxon>
        <taxon>Anisoptera</taxon>
        <taxon>Libelluloidea</taxon>
        <taxon>Libellulidae</taxon>
        <taxon>Ladona</taxon>
    </lineage>
</organism>
<keyword evidence="3" id="KW-1185">Reference proteome</keyword>
<reference evidence="2" key="2">
    <citation type="submission" date="2017-10" db="EMBL/GenBank/DDBJ databases">
        <title>Ladona fulva Genome sequencing and assembly.</title>
        <authorList>
            <person name="Murali S."/>
            <person name="Richards S."/>
            <person name="Bandaranaike D."/>
            <person name="Bellair M."/>
            <person name="Blankenburg K."/>
            <person name="Chao H."/>
            <person name="Dinh H."/>
            <person name="Doddapaneni H."/>
            <person name="Dugan-Rocha S."/>
            <person name="Elkadiri S."/>
            <person name="Gnanaolivu R."/>
            <person name="Hernandez B."/>
            <person name="Skinner E."/>
            <person name="Javaid M."/>
            <person name="Lee S."/>
            <person name="Li M."/>
            <person name="Ming W."/>
            <person name="Munidasa M."/>
            <person name="Muniz J."/>
            <person name="Nguyen L."/>
            <person name="Hughes D."/>
            <person name="Osuji N."/>
            <person name="Pu L.-L."/>
            <person name="Puazo M."/>
            <person name="Qu C."/>
            <person name="Quiroz J."/>
            <person name="Raj R."/>
            <person name="Weissenberger G."/>
            <person name="Xin Y."/>
            <person name="Zou X."/>
            <person name="Han Y."/>
            <person name="Worley K."/>
            <person name="Muzny D."/>
            <person name="Gibbs R."/>
        </authorList>
    </citation>
    <scope>NUCLEOTIDE SEQUENCE</scope>
    <source>
        <strain evidence="2">Sampled in the wild</strain>
    </source>
</reference>
<name>A0A8K0K8P1_LADFU</name>
<proteinExistence type="predicted"/>
<dbReference type="Proteomes" id="UP000792457">
    <property type="component" value="Unassembled WGS sequence"/>
</dbReference>